<organism evidence="2 3">
    <name type="scientific">Kribbella caucasensis</name>
    <dbReference type="NCBI Taxonomy" id="2512215"/>
    <lineage>
        <taxon>Bacteria</taxon>
        <taxon>Bacillati</taxon>
        <taxon>Actinomycetota</taxon>
        <taxon>Actinomycetes</taxon>
        <taxon>Propionibacteriales</taxon>
        <taxon>Kribbellaceae</taxon>
        <taxon>Kribbella</taxon>
    </lineage>
</organism>
<gene>
    <name evidence="2" type="ORF">EV643_1519</name>
</gene>
<proteinExistence type="predicted"/>
<sequence length="163" mass="17583">MHRTGGVRKTVTQGVYRGVMHPAHTMRSGVRPEPLDRRVLGLAGTLAAGGVLAVVNGLSGGRIGLPCPFHLVTGLNCPFCGTTRMAAALLQGDPGRAWSFNPPMFVVLPIVAVAVGYQLLAWTLDRLGWIRLPRLRMSDRLQRVVPATFLAGMALYGVLRNLF</sequence>
<dbReference type="AlphaFoldDB" id="A0A4R6IZF0"/>
<protein>
    <submittedName>
        <fullName evidence="2">Uncharacterized protein DUF2752</fullName>
    </submittedName>
</protein>
<comment type="caution">
    <text evidence="2">The sequence shown here is derived from an EMBL/GenBank/DDBJ whole genome shotgun (WGS) entry which is preliminary data.</text>
</comment>
<feature type="transmembrane region" description="Helical" evidence="1">
    <location>
        <begin position="104"/>
        <end position="124"/>
    </location>
</feature>
<reference evidence="2 3" key="1">
    <citation type="submission" date="2019-03" db="EMBL/GenBank/DDBJ databases">
        <title>Genomic Encyclopedia of Type Strains, Phase III (KMG-III): the genomes of soil and plant-associated and newly described type strains.</title>
        <authorList>
            <person name="Whitman W."/>
        </authorList>
    </citation>
    <scope>NUCLEOTIDE SEQUENCE [LARGE SCALE GENOMIC DNA]</scope>
    <source>
        <strain evidence="2 3">VKM Ac-2527</strain>
    </source>
</reference>
<name>A0A4R6IZF0_9ACTN</name>
<feature type="transmembrane region" description="Helical" evidence="1">
    <location>
        <begin position="144"/>
        <end position="162"/>
    </location>
</feature>
<keyword evidence="1" id="KW-0812">Transmembrane</keyword>
<dbReference type="EMBL" id="SNWQ01000051">
    <property type="protein sequence ID" value="TDO27831.1"/>
    <property type="molecule type" value="Genomic_DNA"/>
</dbReference>
<keyword evidence="1" id="KW-1133">Transmembrane helix</keyword>
<keyword evidence="1" id="KW-0472">Membrane</keyword>
<accession>A0A4R6IZF0</accession>
<dbReference type="Proteomes" id="UP000295388">
    <property type="component" value="Unassembled WGS sequence"/>
</dbReference>
<keyword evidence="3" id="KW-1185">Reference proteome</keyword>
<dbReference type="Pfam" id="PF10825">
    <property type="entry name" value="DUF2752"/>
    <property type="match status" value="1"/>
</dbReference>
<dbReference type="InterPro" id="IPR021215">
    <property type="entry name" value="DUF2752"/>
</dbReference>
<feature type="transmembrane region" description="Helical" evidence="1">
    <location>
        <begin position="39"/>
        <end position="59"/>
    </location>
</feature>
<evidence type="ECO:0000313" key="3">
    <source>
        <dbReference type="Proteomes" id="UP000295388"/>
    </source>
</evidence>
<evidence type="ECO:0000256" key="1">
    <source>
        <dbReference type="SAM" id="Phobius"/>
    </source>
</evidence>
<evidence type="ECO:0000313" key="2">
    <source>
        <dbReference type="EMBL" id="TDO27831.1"/>
    </source>
</evidence>